<protein>
    <submittedName>
        <fullName evidence="1">Uncharacterized protein</fullName>
    </submittedName>
</protein>
<keyword evidence="2" id="KW-1185">Reference proteome</keyword>
<dbReference type="AlphaFoldDB" id="A0A5J5B8H4"/>
<organism evidence="1 2">
    <name type="scientific">Nyssa sinensis</name>
    <dbReference type="NCBI Taxonomy" id="561372"/>
    <lineage>
        <taxon>Eukaryota</taxon>
        <taxon>Viridiplantae</taxon>
        <taxon>Streptophyta</taxon>
        <taxon>Embryophyta</taxon>
        <taxon>Tracheophyta</taxon>
        <taxon>Spermatophyta</taxon>
        <taxon>Magnoliopsida</taxon>
        <taxon>eudicotyledons</taxon>
        <taxon>Gunneridae</taxon>
        <taxon>Pentapetalae</taxon>
        <taxon>asterids</taxon>
        <taxon>Cornales</taxon>
        <taxon>Nyssaceae</taxon>
        <taxon>Nyssa</taxon>
    </lineage>
</organism>
<reference evidence="1 2" key="1">
    <citation type="submission" date="2019-09" db="EMBL/GenBank/DDBJ databases">
        <title>A chromosome-level genome assembly of the Chinese tupelo Nyssa sinensis.</title>
        <authorList>
            <person name="Yang X."/>
            <person name="Kang M."/>
            <person name="Yang Y."/>
            <person name="Xiong H."/>
            <person name="Wang M."/>
            <person name="Zhang Z."/>
            <person name="Wang Z."/>
            <person name="Wu H."/>
            <person name="Ma T."/>
            <person name="Liu J."/>
            <person name="Xi Z."/>
        </authorList>
    </citation>
    <scope>NUCLEOTIDE SEQUENCE [LARGE SCALE GENOMIC DNA]</scope>
    <source>
        <strain evidence="1">J267</strain>
        <tissue evidence="1">Leaf</tissue>
    </source>
</reference>
<sequence length="107" mass="11522">MASRYHSISRPTLNLLKSTITRPQTTPSLRTPLSSPALRRSLSQMGSLQFLLPLSSAVSSTRLTSCLGIDSKGSRSFSRGSKQQCSSVQAQEVIGTSSSKKFHFCGS</sequence>
<evidence type="ECO:0000313" key="2">
    <source>
        <dbReference type="Proteomes" id="UP000325577"/>
    </source>
</evidence>
<dbReference type="Proteomes" id="UP000325577">
    <property type="component" value="Linkage Group LG14"/>
</dbReference>
<dbReference type="EMBL" id="CM018037">
    <property type="protein sequence ID" value="KAA8539483.1"/>
    <property type="molecule type" value="Genomic_DNA"/>
</dbReference>
<gene>
    <name evidence="1" type="ORF">F0562_026175</name>
</gene>
<name>A0A5J5B8H4_9ASTE</name>
<evidence type="ECO:0000313" key="1">
    <source>
        <dbReference type="EMBL" id="KAA8539483.1"/>
    </source>
</evidence>
<accession>A0A5J5B8H4</accession>
<proteinExistence type="predicted"/>